<evidence type="ECO:0000259" key="1">
    <source>
        <dbReference type="PROSITE" id="PS51819"/>
    </source>
</evidence>
<dbReference type="InterPro" id="IPR004360">
    <property type="entry name" value="Glyas_Fos-R_dOase_dom"/>
</dbReference>
<dbReference type="Proteomes" id="UP001500326">
    <property type="component" value="Unassembled WGS sequence"/>
</dbReference>
<sequence length="172" mass="19253">MDVAYLTRRYRADENGTPAFGPDVPSRSDAASVDGIRQTGGMAVFDHLGITIDDLPRAIAQFDPVLQALGFAREDADDSVAWYREGEPELILFPAREADTGPHRHGRVGWQHLAFAVDSRAEVDQLHALALDAGWTAVRDPKLYPRFNDRYYASFVEDDNGIRLEFMHNPPK</sequence>
<dbReference type="PROSITE" id="PS51819">
    <property type="entry name" value="VOC"/>
    <property type="match status" value="1"/>
</dbReference>
<dbReference type="Pfam" id="PF00903">
    <property type="entry name" value="Glyoxalase"/>
    <property type="match status" value="1"/>
</dbReference>
<proteinExistence type="predicted"/>
<evidence type="ECO:0000313" key="2">
    <source>
        <dbReference type="EMBL" id="GAA1980355.1"/>
    </source>
</evidence>
<dbReference type="InterPro" id="IPR037523">
    <property type="entry name" value="VOC_core"/>
</dbReference>
<dbReference type="InterPro" id="IPR029068">
    <property type="entry name" value="Glyas_Bleomycin-R_OHBP_Dase"/>
</dbReference>
<accession>A0ABP5DL25</accession>
<dbReference type="Gene3D" id="3.10.180.10">
    <property type="entry name" value="2,3-Dihydroxybiphenyl 1,2-Dioxygenase, domain 1"/>
    <property type="match status" value="1"/>
</dbReference>
<organism evidence="2 3">
    <name type="scientific">Microbacterium pumilum</name>
    <dbReference type="NCBI Taxonomy" id="344165"/>
    <lineage>
        <taxon>Bacteria</taxon>
        <taxon>Bacillati</taxon>
        <taxon>Actinomycetota</taxon>
        <taxon>Actinomycetes</taxon>
        <taxon>Micrococcales</taxon>
        <taxon>Microbacteriaceae</taxon>
        <taxon>Microbacterium</taxon>
    </lineage>
</organism>
<protein>
    <submittedName>
        <fullName evidence="2">VOC family protein</fullName>
    </submittedName>
</protein>
<dbReference type="SUPFAM" id="SSF54593">
    <property type="entry name" value="Glyoxalase/Bleomycin resistance protein/Dihydroxybiphenyl dioxygenase"/>
    <property type="match status" value="1"/>
</dbReference>
<gene>
    <name evidence="2" type="ORF">GCM10009777_12250</name>
</gene>
<dbReference type="PANTHER" id="PTHR35006:SF2">
    <property type="entry name" value="GLYOXALASE FAMILY PROTEIN (AFU_ORTHOLOGUE AFUA_5G14830)"/>
    <property type="match status" value="1"/>
</dbReference>
<dbReference type="EMBL" id="BAAAOH010000001">
    <property type="protein sequence ID" value="GAA1980355.1"/>
    <property type="molecule type" value="Genomic_DNA"/>
</dbReference>
<keyword evidence="3" id="KW-1185">Reference proteome</keyword>
<reference evidence="3" key="1">
    <citation type="journal article" date="2019" name="Int. J. Syst. Evol. Microbiol.">
        <title>The Global Catalogue of Microorganisms (GCM) 10K type strain sequencing project: providing services to taxonomists for standard genome sequencing and annotation.</title>
        <authorList>
            <consortium name="The Broad Institute Genomics Platform"/>
            <consortium name="The Broad Institute Genome Sequencing Center for Infectious Disease"/>
            <person name="Wu L."/>
            <person name="Ma J."/>
        </authorList>
    </citation>
    <scope>NUCLEOTIDE SEQUENCE [LARGE SCALE GENOMIC DNA]</scope>
    <source>
        <strain evidence="3">JCM 14902</strain>
    </source>
</reference>
<comment type="caution">
    <text evidence="2">The sequence shown here is derived from an EMBL/GenBank/DDBJ whole genome shotgun (WGS) entry which is preliminary data.</text>
</comment>
<feature type="domain" description="VOC" evidence="1">
    <location>
        <begin position="44"/>
        <end position="169"/>
    </location>
</feature>
<evidence type="ECO:0000313" key="3">
    <source>
        <dbReference type="Proteomes" id="UP001500326"/>
    </source>
</evidence>
<name>A0ABP5DL25_9MICO</name>
<dbReference type="PANTHER" id="PTHR35006">
    <property type="entry name" value="GLYOXALASE FAMILY PROTEIN (AFU_ORTHOLOGUE AFUA_5G14830)"/>
    <property type="match status" value="1"/>
</dbReference>